<evidence type="ECO:0000313" key="3">
    <source>
        <dbReference type="EMBL" id="MFC6865717.1"/>
    </source>
</evidence>
<comment type="caution">
    <text evidence="3">The sequence shown here is derived from an EMBL/GenBank/DDBJ whole genome shotgun (WGS) entry which is preliminary data.</text>
</comment>
<reference evidence="4" key="1">
    <citation type="journal article" date="2019" name="Int. J. Syst. Evol. Microbiol.">
        <title>The Global Catalogue of Microorganisms (GCM) 10K type strain sequencing project: providing services to taxonomists for standard genome sequencing and annotation.</title>
        <authorList>
            <consortium name="The Broad Institute Genomics Platform"/>
            <consortium name="The Broad Institute Genome Sequencing Center for Infectious Disease"/>
            <person name="Wu L."/>
            <person name="Ma J."/>
        </authorList>
    </citation>
    <scope>NUCLEOTIDE SEQUENCE [LARGE SCALE GENOMIC DNA]</scope>
    <source>
        <strain evidence="4">KCTC 32255</strain>
    </source>
</reference>
<feature type="compositionally biased region" description="Low complexity" evidence="1">
    <location>
        <begin position="265"/>
        <end position="276"/>
    </location>
</feature>
<keyword evidence="2" id="KW-1133">Transmembrane helix</keyword>
<keyword evidence="2" id="KW-0812">Transmembrane</keyword>
<organism evidence="3 4">
    <name type="scientific">Haloechinothrix salitolerans</name>
    <dbReference type="NCBI Taxonomy" id="926830"/>
    <lineage>
        <taxon>Bacteria</taxon>
        <taxon>Bacillati</taxon>
        <taxon>Actinomycetota</taxon>
        <taxon>Actinomycetes</taxon>
        <taxon>Pseudonocardiales</taxon>
        <taxon>Pseudonocardiaceae</taxon>
        <taxon>Haloechinothrix</taxon>
    </lineage>
</organism>
<dbReference type="EMBL" id="JBHSXX010000001">
    <property type="protein sequence ID" value="MFC6865717.1"/>
    <property type="molecule type" value="Genomic_DNA"/>
</dbReference>
<accession>A0ABW2BTI7</accession>
<feature type="transmembrane region" description="Helical" evidence="2">
    <location>
        <begin position="15"/>
        <end position="36"/>
    </location>
</feature>
<evidence type="ECO:0000256" key="2">
    <source>
        <dbReference type="SAM" id="Phobius"/>
    </source>
</evidence>
<name>A0ABW2BTI7_9PSEU</name>
<evidence type="ECO:0000256" key="1">
    <source>
        <dbReference type="SAM" id="MobiDB-lite"/>
    </source>
</evidence>
<dbReference type="RefSeq" id="WP_345392319.1">
    <property type="nucleotide sequence ID" value="NZ_BAABLA010000007.1"/>
</dbReference>
<protein>
    <submittedName>
        <fullName evidence="3">Uncharacterized protein</fullName>
    </submittedName>
</protein>
<keyword evidence="2" id="KW-0472">Membrane</keyword>
<feature type="compositionally biased region" description="Low complexity" evidence="1">
    <location>
        <begin position="283"/>
        <end position="296"/>
    </location>
</feature>
<dbReference type="Proteomes" id="UP001596337">
    <property type="component" value="Unassembled WGS sequence"/>
</dbReference>
<feature type="region of interest" description="Disordered" evidence="1">
    <location>
        <begin position="88"/>
        <end position="131"/>
    </location>
</feature>
<sequence>MASVKQERASRVRRWCLRTLTVVGGSIAASVAVWAMTTAAASADNDSDGDSWLGGSKLVEVSDVVAGGEQAVRDGVHRVDDGVDRVRDALRTNNEPGPAEDGDGKGEPGREDIDNEDKDGAGDTAGTSNTASVDHVANSLGLNDHMHATADGIAEMLNGLFALDYQQPGRGDLGLDGALDDATHLDDLREKLTGWFRPAADEVLPGLPGGIADGAAPLPMPAPSVPAGVGGSVSDNPFLADSATAQAAPILAAAGGSADRDADVVAASDVTDSPSDGSPLRLPAGAPAAPSAPANGGATGGHADGSPFAVTSGSGLALTALSAAKALTGAAVAPVEPGRQPGVTPD</sequence>
<feature type="region of interest" description="Disordered" evidence="1">
    <location>
        <begin position="265"/>
        <end position="311"/>
    </location>
</feature>
<keyword evidence="4" id="KW-1185">Reference proteome</keyword>
<evidence type="ECO:0000313" key="4">
    <source>
        <dbReference type="Proteomes" id="UP001596337"/>
    </source>
</evidence>
<gene>
    <name evidence="3" type="ORF">ACFQGD_01010</name>
</gene>
<feature type="compositionally biased region" description="Basic and acidic residues" evidence="1">
    <location>
        <begin position="102"/>
        <end position="112"/>
    </location>
</feature>
<proteinExistence type="predicted"/>